<feature type="region of interest" description="Disordered" evidence="1">
    <location>
        <begin position="1"/>
        <end position="47"/>
    </location>
</feature>
<feature type="compositionally biased region" description="Acidic residues" evidence="1">
    <location>
        <begin position="28"/>
        <end position="41"/>
    </location>
</feature>
<dbReference type="Proteomes" id="UP000426265">
    <property type="component" value="Unassembled WGS sequence"/>
</dbReference>
<gene>
    <name evidence="3" type="ORF">AN1_LOCUS8427</name>
    <name evidence="2" type="ORF">C24_LOCUS8278</name>
</gene>
<organism evidence="3 4">
    <name type="scientific">Arabidopsis thaliana</name>
    <name type="common">Mouse-ear cress</name>
    <dbReference type="NCBI Taxonomy" id="3702"/>
    <lineage>
        <taxon>Eukaryota</taxon>
        <taxon>Viridiplantae</taxon>
        <taxon>Streptophyta</taxon>
        <taxon>Embryophyta</taxon>
        <taxon>Tracheophyta</taxon>
        <taxon>Spermatophyta</taxon>
        <taxon>Magnoliopsida</taxon>
        <taxon>eudicotyledons</taxon>
        <taxon>Gunneridae</taxon>
        <taxon>Pentapetalae</taxon>
        <taxon>rosids</taxon>
        <taxon>malvids</taxon>
        <taxon>Brassicales</taxon>
        <taxon>Brassicaceae</taxon>
        <taxon>Camelineae</taxon>
        <taxon>Arabidopsis</taxon>
    </lineage>
</organism>
<proteinExistence type="predicted"/>
<dbReference type="AlphaFoldDB" id="A0A654EUI9"/>
<dbReference type="EMBL" id="CACSHJ010000088">
    <property type="protein sequence ID" value="CAA0367622.1"/>
    <property type="molecule type" value="Genomic_DNA"/>
</dbReference>
<evidence type="ECO:0000313" key="2">
    <source>
        <dbReference type="EMBL" id="CAA0367622.1"/>
    </source>
</evidence>
<dbReference type="Proteomes" id="UP000434276">
    <property type="component" value="Unassembled WGS sequence"/>
</dbReference>
<protein>
    <submittedName>
        <fullName evidence="3">Uncharacterized protein</fullName>
    </submittedName>
</protein>
<evidence type="ECO:0000313" key="5">
    <source>
        <dbReference type="Proteomes" id="UP000434276"/>
    </source>
</evidence>
<reference evidence="3 4" key="1">
    <citation type="submission" date="2019-11" db="EMBL/GenBank/DDBJ databases">
        <authorList>
            <person name="Jiao W.-B."/>
            <person name="Schneeberger K."/>
        </authorList>
    </citation>
    <scope>NUCLEOTIDE SEQUENCE [LARGE SCALE GENOMIC DNA]</scope>
    <source>
        <strain evidence="4">cv. An-1</strain>
        <strain evidence="5">cv. C24</strain>
    </source>
</reference>
<accession>A0A5S9WZV3</accession>
<evidence type="ECO:0000256" key="1">
    <source>
        <dbReference type="SAM" id="MobiDB-lite"/>
    </source>
</evidence>
<evidence type="ECO:0000313" key="4">
    <source>
        <dbReference type="Proteomes" id="UP000426265"/>
    </source>
</evidence>
<evidence type="ECO:0000313" key="3">
    <source>
        <dbReference type="EMBL" id="VYS52966.1"/>
    </source>
</evidence>
<name>A0A654EUI9_ARATH</name>
<sequence>MSHKRFNPLTASSSDEDELETPIREIEDSSSDEETDSDSDSELGKKDEVVTEVSALKNQESKSNQILFTIKI</sequence>
<dbReference type="EMBL" id="CACRSJ010000105">
    <property type="protein sequence ID" value="VYS52966.1"/>
    <property type="molecule type" value="Genomic_DNA"/>
</dbReference>
<accession>A0A654EUI9</accession>